<comment type="pathway">
    <text evidence="2">Protein modification; protein ubiquitination.</text>
</comment>
<feature type="region of interest" description="Disordered" evidence="13">
    <location>
        <begin position="255"/>
        <end position="279"/>
    </location>
</feature>
<sequence length="345" mass="37046">MDDFLPPPPPPIVLIDPLPLAVDPNNFPPPADSFSSSISLGSTLLIITAVASFSFVACLFIRLGRRLRRSSSSVASASVLTRRDLSTPTSGELTNKKKNKNAAPIDSQLPLFELSSSLSDDSKSSPDCVVCLLPFLPDEDIRRLPACGHAFHAECVDTWIQNSPSCPLCRATVLLPPTPPSGAALPVKMSTTASQGGSSLRDESWSISLPPLLASPPRRLLFSIGSSIDDPMEDDVETAVARIWTQVDYEASASVSRAPSPLRDEIPAATGSGGWRGNLMGSMDRGLSTRSSSFRSAASSFRQSGLSIDHQEDSGGEGGRLFFWNREEEEEEDRLSAVYRWIVGA</sequence>
<keyword evidence="10 14" id="KW-0472">Membrane</keyword>
<dbReference type="PANTHER" id="PTHR45768:SF16">
    <property type="entry name" value="E3 UBIQUITIN-PROTEIN LIGASE ATL4"/>
    <property type="match status" value="1"/>
</dbReference>
<comment type="caution">
    <text evidence="16">The sequence shown here is derived from an EMBL/GenBank/DDBJ whole genome shotgun (WGS) entry which is preliminary data.</text>
</comment>
<evidence type="ECO:0000256" key="1">
    <source>
        <dbReference type="ARBA" id="ARBA00004167"/>
    </source>
</evidence>
<evidence type="ECO:0000256" key="6">
    <source>
        <dbReference type="ARBA" id="ARBA00022771"/>
    </source>
</evidence>
<keyword evidence="6 12" id="KW-0863">Zinc-finger</keyword>
<evidence type="ECO:0000313" key="16">
    <source>
        <dbReference type="EMBL" id="KAG6502567.1"/>
    </source>
</evidence>
<dbReference type="PANTHER" id="PTHR45768">
    <property type="entry name" value="E3 UBIQUITIN-PROTEIN LIGASE RNF13-LIKE"/>
    <property type="match status" value="1"/>
</dbReference>
<evidence type="ECO:0000256" key="8">
    <source>
        <dbReference type="ARBA" id="ARBA00022833"/>
    </source>
</evidence>
<comment type="similarity">
    <text evidence="11">Belongs to the RING-type zinc finger family. ATL subfamily.</text>
</comment>
<dbReference type="Gene3D" id="3.30.40.10">
    <property type="entry name" value="Zinc/RING finger domain, C3HC4 (zinc finger)"/>
    <property type="match status" value="1"/>
</dbReference>
<keyword evidence="7" id="KW-0833">Ubl conjugation pathway</keyword>
<dbReference type="Proteomes" id="UP000734854">
    <property type="component" value="Unassembled WGS sequence"/>
</dbReference>
<dbReference type="GO" id="GO:0008270">
    <property type="term" value="F:zinc ion binding"/>
    <property type="evidence" value="ECO:0007669"/>
    <property type="project" value="UniProtKB-KW"/>
</dbReference>
<evidence type="ECO:0000256" key="4">
    <source>
        <dbReference type="ARBA" id="ARBA00022692"/>
    </source>
</evidence>
<keyword evidence="4 14" id="KW-0812">Transmembrane</keyword>
<dbReference type="Pfam" id="PF13639">
    <property type="entry name" value="zf-RING_2"/>
    <property type="match status" value="1"/>
</dbReference>
<evidence type="ECO:0000256" key="14">
    <source>
        <dbReference type="SAM" id="Phobius"/>
    </source>
</evidence>
<organism evidence="16 17">
    <name type="scientific">Zingiber officinale</name>
    <name type="common">Ginger</name>
    <name type="synonym">Amomum zingiber</name>
    <dbReference type="NCBI Taxonomy" id="94328"/>
    <lineage>
        <taxon>Eukaryota</taxon>
        <taxon>Viridiplantae</taxon>
        <taxon>Streptophyta</taxon>
        <taxon>Embryophyta</taxon>
        <taxon>Tracheophyta</taxon>
        <taxon>Spermatophyta</taxon>
        <taxon>Magnoliopsida</taxon>
        <taxon>Liliopsida</taxon>
        <taxon>Zingiberales</taxon>
        <taxon>Zingiberaceae</taxon>
        <taxon>Zingiber</taxon>
    </lineage>
</organism>
<keyword evidence="8" id="KW-0862">Zinc</keyword>
<name>A0A8J5GF21_ZINOF</name>
<evidence type="ECO:0000259" key="15">
    <source>
        <dbReference type="PROSITE" id="PS50089"/>
    </source>
</evidence>
<evidence type="ECO:0000313" key="17">
    <source>
        <dbReference type="Proteomes" id="UP000734854"/>
    </source>
</evidence>
<keyword evidence="17" id="KW-1185">Reference proteome</keyword>
<evidence type="ECO:0000256" key="9">
    <source>
        <dbReference type="ARBA" id="ARBA00022989"/>
    </source>
</evidence>
<dbReference type="GO" id="GO:0016567">
    <property type="term" value="P:protein ubiquitination"/>
    <property type="evidence" value="ECO:0007669"/>
    <property type="project" value="TreeGrafter"/>
</dbReference>
<evidence type="ECO:0000256" key="7">
    <source>
        <dbReference type="ARBA" id="ARBA00022786"/>
    </source>
</evidence>
<dbReference type="InterPro" id="IPR001841">
    <property type="entry name" value="Znf_RING"/>
</dbReference>
<comment type="subcellular location">
    <subcellularLocation>
        <location evidence="1">Membrane</location>
        <topology evidence="1">Single-pass membrane protein</topology>
    </subcellularLocation>
</comment>
<dbReference type="PROSITE" id="PS50089">
    <property type="entry name" value="ZF_RING_2"/>
    <property type="match status" value="1"/>
</dbReference>
<keyword evidence="3" id="KW-0808">Transferase</keyword>
<feature type="domain" description="RING-type" evidence="15">
    <location>
        <begin position="128"/>
        <end position="170"/>
    </location>
</feature>
<dbReference type="CDD" id="cd16461">
    <property type="entry name" value="RING-H2_EL5-like"/>
    <property type="match status" value="1"/>
</dbReference>
<keyword evidence="9 14" id="KW-1133">Transmembrane helix</keyword>
<feature type="transmembrane region" description="Helical" evidence="14">
    <location>
        <begin position="38"/>
        <end position="61"/>
    </location>
</feature>
<evidence type="ECO:0000256" key="10">
    <source>
        <dbReference type="ARBA" id="ARBA00023136"/>
    </source>
</evidence>
<dbReference type="AlphaFoldDB" id="A0A8J5GF21"/>
<proteinExistence type="inferred from homology"/>
<keyword evidence="5" id="KW-0479">Metal-binding</keyword>
<dbReference type="GO" id="GO:0016740">
    <property type="term" value="F:transferase activity"/>
    <property type="evidence" value="ECO:0007669"/>
    <property type="project" value="UniProtKB-KW"/>
</dbReference>
<reference evidence="16 17" key="1">
    <citation type="submission" date="2020-08" db="EMBL/GenBank/DDBJ databases">
        <title>Plant Genome Project.</title>
        <authorList>
            <person name="Zhang R.-G."/>
        </authorList>
    </citation>
    <scope>NUCLEOTIDE SEQUENCE [LARGE SCALE GENOMIC DNA]</scope>
    <source>
        <tissue evidence="16">Rhizome</tissue>
    </source>
</reference>
<evidence type="ECO:0000256" key="12">
    <source>
        <dbReference type="PROSITE-ProRule" id="PRU00175"/>
    </source>
</evidence>
<evidence type="ECO:0000256" key="5">
    <source>
        <dbReference type="ARBA" id="ARBA00022723"/>
    </source>
</evidence>
<protein>
    <recommendedName>
        <fullName evidence="15">RING-type domain-containing protein</fullName>
    </recommendedName>
</protein>
<evidence type="ECO:0000256" key="2">
    <source>
        <dbReference type="ARBA" id="ARBA00004906"/>
    </source>
</evidence>
<accession>A0A8J5GF21</accession>
<evidence type="ECO:0000256" key="3">
    <source>
        <dbReference type="ARBA" id="ARBA00022679"/>
    </source>
</evidence>
<evidence type="ECO:0000256" key="13">
    <source>
        <dbReference type="SAM" id="MobiDB-lite"/>
    </source>
</evidence>
<gene>
    <name evidence="16" type="ORF">ZIOFF_034851</name>
</gene>
<dbReference type="GO" id="GO:0016020">
    <property type="term" value="C:membrane"/>
    <property type="evidence" value="ECO:0007669"/>
    <property type="project" value="UniProtKB-SubCell"/>
</dbReference>
<dbReference type="EMBL" id="JACMSC010000010">
    <property type="protein sequence ID" value="KAG6502567.1"/>
    <property type="molecule type" value="Genomic_DNA"/>
</dbReference>
<dbReference type="SUPFAM" id="SSF57850">
    <property type="entry name" value="RING/U-box"/>
    <property type="match status" value="1"/>
</dbReference>
<dbReference type="InterPro" id="IPR013083">
    <property type="entry name" value="Znf_RING/FYVE/PHD"/>
</dbReference>
<evidence type="ECO:0000256" key="11">
    <source>
        <dbReference type="ARBA" id="ARBA00024209"/>
    </source>
</evidence>
<dbReference type="SMART" id="SM00184">
    <property type="entry name" value="RING"/>
    <property type="match status" value="1"/>
</dbReference>